<protein>
    <submittedName>
        <fullName evidence="2">Uncharacterized protein</fullName>
    </submittedName>
</protein>
<keyword evidence="3" id="KW-1185">Reference proteome</keyword>
<dbReference type="Proteomes" id="UP000700596">
    <property type="component" value="Unassembled WGS sequence"/>
</dbReference>
<feature type="region of interest" description="Disordered" evidence="1">
    <location>
        <begin position="103"/>
        <end position="141"/>
    </location>
</feature>
<reference evidence="2" key="1">
    <citation type="journal article" date="2021" name="Nat. Commun.">
        <title>Genetic determinants of endophytism in the Arabidopsis root mycobiome.</title>
        <authorList>
            <person name="Mesny F."/>
            <person name="Miyauchi S."/>
            <person name="Thiergart T."/>
            <person name="Pickel B."/>
            <person name="Atanasova L."/>
            <person name="Karlsson M."/>
            <person name="Huettel B."/>
            <person name="Barry K.W."/>
            <person name="Haridas S."/>
            <person name="Chen C."/>
            <person name="Bauer D."/>
            <person name="Andreopoulos W."/>
            <person name="Pangilinan J."/>
            <person name="LaButti K."/>
            <person name="Riley R."/>
            <person name="Lipzen A."/>
            <person name="Clum A."/>
            <person name="Drula E."/>
            <person name="Henrissat B."/>
            <person name="Kohler A."/>
            <person name="Grigoriev I.V."/>
            <person name="Martin F.M."/>
            <person name="Hacquard S."/>
        </authorList>
    </citation>
    <scope>NUCLEOTIDE SEQUENCE</scope>
    <source>
        <strain evidence="2">MPI-CAGE-CH-0243</strain>
    </source>
</reference>
<feature type="compositionally biased region" description="Basic and acidic residues" evidence="1">
    <location>
        <begin position="284"/>
        <end position="293"/>
    </location>
</feature>
<accession>A0A9P9DBV6</accession>
<name>A0A9P9DBV6_9PLEO</name>
<dbReference type="OrthoDB" id="5430111at2759"/>
<organism evidence="2 3">
    <name type="scientific">Dendryphion nanum</name>
    <dbReference type="NCBI Taxonomy" id="256645"/>
    <lineage>
        <taxon>Eukaryota</taxon>
        <taxon>Fungi</taxon>
        <taxon>Dikarya</taxon>
        <taxon>Ascomycota</taxon>
        <taxon>Pezizomycotina</taxon>
        <taxon>Dothideomycetes</taxon>
        <taxon>Pleosporomycetidae</taxon>
        <taxon>Pleosporales</taxon>
        <taxon>Torulaceae</taxon>
        <taxon>Dendryphion</taxon>
    </lineage>
</organism>
<dbReference type="EMBL" id="JAGMWT010000015">
    <property type="protein sequence ID" value="KAH7115976.1"/>
    <property type="molecule type" value="Genomic_DNA"/>
</dbReference>
<feature type="compositionally biased region" description="Basic and acidic residues" evidence="1">
    <location>
        <begin position="217"/>
        <end position="228"/>
    </location>
</feature>
<evidence type="ECO:0000256" key="1">
    <source>
        <dbReference type="SAM" id="MobiDB-lite"/>
    </source>
</evidence>
<comment type="caution">
    <text evidence="2">The sequence shown here is derived from an EMBL/GenBank/DDBJ whole genome shotgun (WGS) entry which is preliminary data.</text>
</comment>
<feature type="region of interest" description="Disordered" evidence="1">
    <location>
        <begin position="264"/>
        <end position="319"/>
    </location>
</feature>
<sequence length="489" mass="54696">MPPALSDYGSDGELTTVFDSRFQVRGQAPNLVNIFEDTDNGDGPSVTHLRRPENWENATGSTDASDTEVLGPLIISKKQVNGGSKQFSAIQLDLDDIIPSLAGSSLEEDTSPTSSLEPLTSTRSLRHPSGPHELIYNQKYHPMDDVLQPTRAARVKLTYTTNAMDDCSESETDHNDENKRHRSKGKKRLHSVPPSPYATVSLSRGERRSSRRSKRKVNYDMKVHPQDSQLRELEAESYIDTTHSARATKRTKIHYLADTDDDLDVEYNGDDDQDADNELQPDNHMQEEGHGTEEAELALPDPEIEPVCYNDSDEGSGDLREIPESAVENEAEDDDSFAPALDQYLSNTTIPPSGERQINLTDTTPTIESREFASRYSDLFRTSRTSIDVTLQRSRRFRIFEDRSNIHALPMPETSHFPDDDDKENIDPEAPVTGLNGNIVLPNPIPRNGRTIEDRQLTDLIISDGATEVFNRMAFAGMAFESSDEEDDE</sequence>
<feature type="compositionally biased region" description="Low complexity" evidence="1">
    <location>
        <begin position="111"/>
        <end position="123"/>
    </location>
</feature>
<feature type="compositionally biased region" description="Acidic residues" evidence="1">
    <location>
        <begin position="264"/>
        <end position="279"/>
    </location>
</feature>
<feature type="region of interest" description="Disordered" evidence="1">
    <location>
        <begin position="165"/>
        <end position="228"/>
    </location>
</feature>
<dbReference type="AlphaFoldDB" id="A0A9P9DBV6"/>
<evidence type="ECO:0000313" key="3">
    <source>
        <dbReference type="Proteomes" id="UP000700596"/>
    </source>
</evidence>
<gene>
    <name evidence="2" type="ORF">B0J11DRAFT_510329</name>
</gene>
<proteinExistence type="predicted"/>
<evidence type="ECO:0000313" key="2">
    <source>
        <dbReference type="EMBL" id="KAH7115976.1"/>
    </source>
</evidence>
<feature type="compositionally biased region" description="Basic residues" evidence="1">
    <location>
        <begin position="180"/>
        <end position="190"/>
    </location>
</feature>